<evidence type="ECO:0000313" key="5">
    <source>
        <dbReference type="Proteomes" id="UP000481043"/>
    </source>
</evidence>
<evidence type="ECO:0000313" key="4">
    <source>
        <dbReference type="EMBL" id="NEY71822.1"/>
    </source>
</evidence>
<name>A0A6M0Q672_9BACI</name>
<evidence type="ECO:0000256" key="2">
    <source>
        <dbReference type="RuleBase" id="RU362039"/>
    </source>
</evidence>
<proteinExistence type="inferred from homology"/>
<organism evidence="4 5">
    <name type="scientific">Bacillus mesophilus</name>
    <dbReference type="NCBI Taxonomy" id="1808955"/>
    <lineage>
        <taxon>Bacteria</taxon>
        <taxon>Bacillati</taxon>
        <taxon>Bacillota</taxon>
        <taxon>Bacilli</taxon>
        <taxon>Bacillales</taxon>
        <taxon>Bacillaceae</taxon>
        <taxon>Bacillus</taxon>
    </lineage>
</organism>
<dbReference type="Gene3D" id="3.60.21.10">
    <property type="match status" value="1"/>
</dbReference>
<accession>A0A6M0Q672</accession>
<keyword evidence="2" id="KW-0479">Metal-binding</keyword>
<comment type="similarity">
    <text evidence="1 2">Belongs to the metallophosphoesterase superfamily. YfcE family.</text>
</comment>
<dbReference type="InterPro" id="IPR024654">
    <property type="entry name" value="Calcineurin-like_PHP_lpxH"/>
</dbReference>
<comment type="cofactor">
    <cofactor evidence="2">
        <name>a divalent metal cation</name>
        <dbReference type="ChEBI" id="CHEBI:60240"/>
    </cofactor>
</comment>
<dbReference type="EMBL" id="JAAIWM010000002">
    <property type="protein sequence ID" value="NEY71822.1"/>
    <property type="molecule type" value="Genomic_DNA"/>
</dbReference>
<evidence type="ECO:0000259" key="3">
    <source>
        <dbReference type="Pfam" id="PF12850"/>
    </source>
</evidence>
<dbReference type="CDD" id="cd00841">
    <property type="entry name" value="MPP_YfcE"/>
    <property type="match status" value="1"/>
</dbReference>
<feature type="domain" description="Calcineurin-like phosphoesterase" evidence="3">
    <location>
        <begin position="1"/>
        <end position="144"/>
    </location>
</feature>
<dbReference type="GO" id="GO:0046872">
    <property type="term" value="F:metal ion binding"/>
    <property type="evidence" value="ECO:0007669"/>
    <property type="project" value="UniProtKB-KW"/>
</dbReference>
<dbReference type="PANTHER" id="PTHR11124">
    <property type="entry name" value="VACUOLAR SORTING PROTEIN VPS29"/>
    <property type="match status" value="1"/>
</dbReference>
<dbReference type="InterPro" id="IPR000979">
    <property type="entry name" value="Phosphodiesterase_MJ0936/Vps29"/>
</dbReference>
<protein>
    <recommendedName>
        <fullName evidence="2">Phosphoesterase</fullName>
        <ecNumber evidence="2">3.1.4.-</ecNumber>
    </recommendedName>
</protein>
<dbReference type="InterPro" id="IPR041802">
    <property type="entry name" value="MPP_YfcE"/>
</dbReference>
<gene>
    <name evidence="4" type="ORF">G4D63_08695</name>
</gene>
<dbReference type="RefSeq" id="WP_163179246.1">
    <property type="nucleotide sequence ID" value="NZ_JAAIWM010000002.1"/>
</dbReference>
<dbReference type="Proteomes" id="UP000481043">
    <property type="component" value="Unassembled WGS sequence"/>
</dbReference>
<comment type="caution">
    <text evidence="4">The sequence shown here is derived from an EMBL/GenBank/DDBJ whole genome shotgun (WGS) entry which is preliminary data.</text>
</comment>
<dbReference type="AlphaFoldDB" id="A0A6M0Q672"/>
<dbReference type="NCBIfam" id="TIGR00040">
    <property type="entry name" value="yfcE"/>
    <property type="match status" value="1"/>
</dbReference>
<dbReference type="Pfam" id="PF12850">
    <property type="entry name" value="Metallophos_2"/>
    <property type="match status" value="1"/>
</dbReference>
<keyword evidence="5" id="KW-1185">Reference proteome</keyword>
<sequence length="169" mass="19216">MKILIISDSHGLQEELGVIKEAHRDDIDLMIHCGDSELPFNHESLKGFVVVKGNCDFDNNFPNEVEQEVNGYKLLATHGHLFHVKNSLMTLSYRADEIGAQIVCFGHSHIAGSERIADKLFINPGSISMPRGRKDPTYCILEVYKKELHVVFYNKDHTELKDLSQKYSM</sequence>
<reference evidence="4 5" key="1">
    <citation type="submission" date="2020-02" db="EMBL/GenBank/DDBJ databases">
        <title>Bacillus aquiflavi sp. nov., isolated from yellow water of strong flavor Chinese baijiu in Yibin region of China.</title>
        <authorList>
            <person name="Xie J."/>
        </authorList>
    </citation>
    <scope>NUCLEOTIDE SEQUENCE [LARGE SCALE GENOMIC DNA]</scope>
    <source>
        <strain evidence="4 5">SA4</strain>
    </source>
</reference>
<dbReference type="EC" id="3.1.4.-" evidence="2"/>
<dbReference type="SUPFAM" id="SSF56300">
    <property type="entry name" value="Metallo-dependent phosphatases"/>
    <property type="match status" value="1"/>
</dbReference>
<dbReference type="GO" id="GO:0016787">
    <property type="term" value="F:hydrolase activity"/>
    <property type="evidence" value="ECO:0007669"/>
    <property type="project" value="UniProtKB-UniRule"/>
</dbReference>
<evidence type="ECO:0000256" key="1">
    <source>
        <dbReference type="ARBA" id="ARBA00008950"/>
    </source>
</evidence>
<dbReference type="InterPro" id="IPR029052">
    <property type="entry name" value="Metallo-depent_PP-like"/>
</dbReference>